<accession>A0A6P1NZJ9</accession>
<name>A0A6P1NZJ9_9BACT</name>
<organism evidence="2 3">
    <name type="scientific">Nibribacter ruber</name>
    <dbReference type="NCBI Taxonomy" id="2698458"/>
    <lineage>
        <taxon>Bacteria</taxon>
        <taxon>Pseudomonadati</taxon>
        <taxon>Bacteroidota</taxon>
        <taxon>Cytophagia</taxon>
        <taxon>Cytophagales</taxon>
        <taxon>Hymenobacteraceae</taxon>
        <taxon>Nibribacter</taxon>
    </lineage>
</organism>
<dbReference type="InterPro" id="IPR043129">
    <property type="entry name" value="ATPase_NBD"/>
</dbReference>
<dbReference type="SUPFAM" id="SSF53067">
    <property type="entry name" value="Actin-like ATPase domain"/>
    <property type="match status" value="1"/>
</dbReference>
<dbReference type="InterPro" id="IPR000600">
    <property type="entry name" value="ROK"/>
</dbReference>
<dbReference type="PANTHER" id="PTHR18964">
    <property type="entry name" value="ROK (REPRESSOR, ORF, KINASE) FAMILY"/>
    <property type="match status" value="1"/>
</dbReference>
<dbReference type="EMBL" id="CP047897">
    <property type="protein sequence ID" value="QHL87595.1"/>
    <property type="molecule type" value="Genomic_DNA"/>
</dbReference>
<sequence>MTTNFFAELSSDLPTGVAYRNVNQKKKIISYFAITGNATIAELGKELNLSIPKITSLLNDLMQDGLVKDYGKVDSTGGRRPNLYGLAPDSGFFVGIDVKKFHINIGIIDFQKNLVSSFEKYPYRLTNNQESLDELCQIINSFIDELTMPREKILGIGINLSGRVNNKKGYSYSFFHFHEDPLSKIIESKVGINVFLENDSRAMAYGEFCSGVVKHEKDVLFLNLDYGIGMGIMINSQLYYGKSGYSGEFGHIPLFQNEIICKCGKKGCLETEGSGWALIEMFKDQLQAGASTVVTKQNINPEDLQLQDIINAINNDDVLAIELISKIGENIGKGIALLINIFNPELVILGGSLATTGEFILLPIKSAIKKYSLSLVNNDTQLKISALGEQAGVIGACLLARNRLLALEDI</sequence>
<dbReference type="Pfam" id="PF13412">
    <property type="entry name" value="HTH_24"/>
    <property type="match status" value="1"/>
</dbReference>
<dbReference type="Proteomes" id="UP000464214">
    <property type="component" value="Chromosome"/>
</dbReference>
<evidence type="ECO:0000256" key="1">
    <source>
        <dbReference type="ARBA" id="ARBA00006479"/>
    </source>
</evidence>
<proteinExistence type="inferred from homology"/>
<dbReference type="Gene3D" id="3.30.420.40">
    <property type="match status" value="2"/>
</dbReference>
<dbReference type="InterPro" id="IPR049874">
    <property type="entry name" value="ROK_cs"/>
</dbReference>
<dbReference type="AlphaFoldDB" id="A0A6P1NZJ9"/>
<dbReference type="PROSITE" id="PS01125">
    <property type="entry name" value="ROK"/>
    <property type="match status" value="1"/>
</dbReference>
<dbReference type="SUPFAM" id="SSF46785">
    <property type="entry name" value="Winged helix' DNA-binding domain"/>
    <property type="match status" value="1"/>
</dbReference>
<dbReference type="InterPro" id="IPR036390">
    <property type="entry name" value="WH_DNA-bd_sf"/>
</dbReference>
<reference evidence="2 3" key="1">
    <citation type="submission" date="2020-01" db="EMBL/GenBank/DDBJ databases">
        <authorList>
            <person name="Kim M."/>
        </authorList>
    </citation>
    <scope>NUCLEOTIDE SEQUENCE [LARGE SCALE GENOMIC DNA]</scope>
    <source>
        <strain evidence="2 3">BT10</strain>
    </source>
</reference>
<dbReference type="PANTHER" id="PTHR18964:SF149">
    <property type="entry name" value="BIFUNCTIONAL UDP-N-ACETYLGLUCOSAMINE 2-EPIMERASE_N-ACETYLMANNOSAMINE KINASE"/>
    <property type="match status" value="1"/>
</dbReference>
<protein>
    <submittedName>
        <fullName evidence="2">ROK family protein</fullName>
    </submittedName>
</protein>
<dbReference type="RefSeq" id="WP_160691142.1">
    <property type="nucleotide sequence ID" value="NZ_CP047897.1"/>
</dbReference>
<evidence type="ECO:0000313" key="2">
    <source>
        <dbReference type="EMBL" id="QHL87595.1"/>
    </source>
</evidence>
<dbReference type="KEGG" id="nib:GU926_09145"/>
<dbReference type="Gene3D" id="1.10.10.10">
    <property type="entry name" value="Winged helix-like DNA-binding domain superfamily/Winged helix DNA-binding domain"/>
    <property type="match status" value="1"/>
</dbReference>
<keyword evidence="3" id="KW-1185">Reference proteome</keyword>
<dbReference type="InterPro" id="IPR036388">
    <property type="entry name" value="WH-like_DNA-bd_sf"/>
</dbReference>
<evidence type="ECO:0000313" key="3">
    <source>
        <dbReference type="Proteomes" id="UP000464214"/>
    </source>
</evidence>
<dbReference type="Pfam" id="PF00480">
    <property type="entry name" value="ROK"/>
    <property type="match status" value="1"/>
</dbReference>
<comment type="similarity">
    <text evidence="1">Belongs to the ROK (NagC/XylR) family.</text>
</comment>
<gene>
    <name evidence="2" type="ORF">GU926_09145</name>
</gene>